<evidence type="ECO:0000313" key="3">
    <source>
        <dbReference type="Proteomes" id="UP001470230"/>
    </source>
</evidence>
<evidence type="ECO:0000313" key="2">
    <source>
        <dbReference type="EMBL" id="KAK8885329.1"/>
    </source>
</evidence>
<gene>
    <name evidence="2" type="ORF">M9Y10_040775</name>
</gene>
<sequence>MGSNFATSLFNGIIMVAGGAFTVLFSITGILCAINALIKISIENRIFFQRICRLVGVVVCVFGFLLPFRNISLFGTLLCCWWCSLLFQAIKEFQFYQGIAAIVVSLIFWVNITTHEKSLIQNVADSVIFIVLPSVFMLVILSRTGNLLGDHTGSSNKQPVIPLESWFSKLGLFVRKVIPPTN</sequence>
<feature type="transmembrane region" description="Helical" evidence="1">
    <location>
        <begin position="12"/>
        <end position="34"/>
    </location>
</feature>
<evidence type="ECO:0008006" key="4">
    <source>
        <dbReference type="Google" id="ProtNLM"/>
    </source>
</evidence>
<keyword evidence="3" id="KW-1185">Reference proteome</keyword>
<keyword evidence="1" id="KW-0472">Membrane</keyword>
<keyword evidence="1" id="KW-0812">Transmembrane</keyword>
<feature type="transmembrane region" description="Helical" evidence="1">
    <location>
        <begin position="119"/>
        <end position="141"/>
    </location>
</feature>
<dbReference type="Proteomes" id="UP001470230">
    <property type="component" value="Unassembled WGS sequence"/>
</dbReference>
<feature type="transmembrane region" description="Helical" evidence="1">
    <location>
        <begin position="95"/>
        <end position="113"/>
    </location>
</feature>
<organism evidence="2 3">
    <name type="scientific">Tritrichomonas musculus</name>
    <dbReference type="NCBI Taxonomy" id="1915356"/>
    <lineage>
        <taxon>Eukaryota</taxon>
        <taxon>Metamonada</taxon>
        <taxon>Parabasalia</taxon>
        <taxon>Tritrichomonadida</taxon>
        <taxon>Tritrichomonadidae</taxon>
        <taxon>Tritrichomonas</taxon>
    </lineage>
</organism>
<keyword evidence="1" id="KW-1133">Transmembrane helix</keyword>
<comment type="caution">
    <text evidence="2">The sequence shown here is derived from an EMBL/GenBank/DDBJ whole genome shotgun (WGS) entry which is preliminary data.</text>
</comment>
<proteinExistence type="predicted"/>
<evidence type="ECO:0000256" key="1">
    <source>
        <dbReference type="SAM" id="Phobius"/>
    </source>
</evidence>
<dbReference type="EMBL" id="JAPFFF010000007">
    <property type="protein sequence ID" value="KAK8885329.1"/>
    <property type="molecule type" value="Genomic_DNA"/>
</dbReference>
<protein>
    <recommendedName>
        <fullName evidence="4">Vesicle transport protein</fullName>
    </recommendedName>
</protein>
<reference evidence="2 3" key="1">
    <citation type="submission" date="2024-04" db="EMBL/GenBank/DDBJ databases">
        <title>Tritrichomonas musculus Genome.</title>
        <authorList>
            <person name="Alves-Ferreira E."/>
            <person name="Grigg M."/>
            <person name="Lorenzi H."/>
            <person name="Galac M."/>
        </authorList>
    </citation>
    <scope>NUCLEOTIDE SEQUENCE [LARGE SCALE GENOMIC DNA]</scope>
    <source>
        <strain evidence="2 3">EAF2021</strain>
    </source>
</reference>
<accession>A0ABR2K2I6</accession>
<name>A0ABR2K2I6_9EUKA</name>